<protein>
    <recommendedName>
        <fullName evidence="3">DUF1102 domain-containing protein</fullName>
    </recommendedName>
</protein>
<comment type="caution">
    <text evidence="1">The sequence shown here is derived from an EMBL/GenBank/DDBJ whole genome shotgun (WGS) entry which is preliminary data.</text>
</comment>
<evidence type="ECO:0000313" key="1">
    <source>
        <dbReference type="EMBL" id="MCL9813559.1"/>
    </source>
</evidence>
<dbReference type="Proteomes" id="UP001202674">
    <property type="component" value="Unassembled WGS sequence"/>
</dbReference>
<sequence length="290" mass="31528">MKRRAFMGLGATSISVGALYGTGAFSSVNAGRGISVNAVDDSEALLKIDNIDSTDDPIFTNKTGLGMVVTLEEVDTTVTFNGESSPYTFPDDGTLDPDASRSVEIESDDDSEDVLVDVTAELYEDETKKGTIELRRDFSVPQSEIVNFTGRAKAPGGSGKFEFDIENTGTKNVTFTGVGINATTRDDADRVADKKNRDEGTSFVGDGQDLVTTSIPIDSSDPDTYTRRDFDSDLTLPEGEEFEFEFDRFRNEAGDQLKMEGENVRITLYFGDDSSKTINLCLDNATCGEY</sequence>
<evidence type="ECO:0000313" key="2">
    <source>
        <dbReference type="Proteomes" id="UP001202674"/>
    </source>
</evidence>
<keyword evidence="2" id="KW-1185">Reference proteome</keyword>
<reference evidence="1 2" key="1">
    <citation type="journal article" date="2022" name="Syst. Appl. Microbiol.">
        <title>Natronocalculus amylovorans gen. nov., sp. nov., and Natranaeroarchaeum aerophilus sp. nov., dominant culturable amylolytic natronoarchaea from hypersaline soda lakes in southwestern Siberia.</title>
        <authorList>
            <person name="Sorokin D.Y."/>
            <person name="Elcheninov A.G."/>
            <person name="Khizhniak T.V."/>
            <person name="Koenen M."/>
            <person name="Bale N.J."/>
            <person name="Damste J.S.S."/>
            <person name="Kublanov I.V."/>
        </authorList>
    </citation>
    <scope>NUCLEOTIDE SEQUENCE [LARGE SCALE GENOMIC DNA]</scope>
    <source>
        <strain evidence="1 2">AArc-St1-1</strain>
    </source>
</reference>
<gene>
    <name evidence="1" type="ORF">AArcSt11_07815</name>
</gene>
<name>A0AAE3FS64_9EURY</name>
<organism evidence="1 2">
    <name type="scientific">Natranaeroarchaeum aerophilus</name>
    <dbReference type="NCBI Taxonomy" id="2917711"/>
    <lineage>
        <taxon>Archaea</taxon>
        <taxon>Methanobacteriati</taxon>
        <taxon>Methanobacteriota</taxon>
        <taxon>Stenosarchaea group</taxon>
        <taxon>Halobacteria</taxon>
        <taxon>Halobacteriales</taxon>
        <taxon>Natronoarchaeaceae</taxon>
        <taxon>Natranaeroarchaeum</taxon>
    </lineage>
</organism>
<evidence type="ECO:0008006" key="3">
    <source>
        <dbReference type="Google" id="ProtNLM"/>
    </source>
</evidence>
<accession>A0AAE3FS64</accession>
<proteinExistence type="predicted"/>
<dbReference type="EMBL" id="JAKRVY010000003">
    <property type="protein sequence ID" value="MCL9813559.1"/>
    <property type="molecule type" value="Genomic_DNA"/>
</dbReference>
<dbReference type="RefSeq" id="WP_250596072.1">
    <property type="nucleotide sequence ID" value="NZ_JAKRVY010000003.1"/>
</dbReference>
<dbReference type="AlphaFoldDB" id="A0AAE3FS64"/>